<evidence type="ECO:0000259" key="1">
    <source>
        <dbReference type="PROSITE" id="PS51382"/>
    </source>
</evidence>
<dbReference type="Proteomes" id="UP001145742">
    <property type="component" value="Unassembled WGS sequence"/>
</dbReference>
<proteinExistence type="predicted"/>
<evidence type="ECO:0000313" key="2">
    <source>
        <dbReference type="EMBL" id="KAJ7416241.1"/>
    </source>
</evidence>
<accession>A0ABQ9D7P4</accession>
<feature type="domain" description="SPX" evidence="1">
    <location>
        <begin position="1"/>
        <end position="123"/>
    </location>
</feature>
<keyword evidence="3" id="KW-1185">Reference proteome</keyword>
<dbReference type="PROSITE" id="PS51382">
    <property type="entry name" value="SPX"/>
    <property type="match status" value="1"/>
</dbReference>
<protein>
    <recommendedName>
        <fullName evidence="1">SPX domain-containing protein</fullName>
    </recommendedName>
</protein>
<reference evidence="2" key="1">
    <citation type="submission" date="2019-10" db="EMBL/GenBank/DDBJ databases">
        <authorList>
            <person name="Soares A.E.R."/>
            <person name="Aleixo A."/>
            <person name="Schneider P."/>
            <person name="Miyaki C.Y."/>
            <person name="Schneider M.P."/>
            <person name="Mello C."/>
            <person name="Vasconcelos A.T.R."/>
        </authorList>
    </citation>
    <scope>NUCLEOTIDE SEQUENCE</scope>
    <source>
        <tissue evidence="2">Muscle</tissue>
    </source>
</reference>
<evidence type="ECO:0000313" key="3">
    <source>
        <dbReference type="Proteomes" id="UP001145742"/>
    </source>
</evidence>
<sequence>MKFAEHLAAHITPEWRKQYIQYEALKEMLYAAVDQAPSIEESAKSGQEENLAESQHLEKEMMSAFSSPGAIKFASYFSKIMLEFENSLFVQVKSREWKGLVCSAVMLLYHPFIPMTGHTLKII</sequence>
<dbReference type="Pfam" id="PF03105">
    <property type="entry name" value="SPX"/>
    <property type="match status" value="1"/>
</dbReference>
<comment type="caution">
    <text evidence="2">The sequence shown here is derived from an EMBL/GenBank/DDBJ whole genome shotgun (WGS) entry which is preliminary data.</text>
</comment>
<dbReference type="EMBL" id="WHWB01033844">
    <property type="protein sequence ID" value="KAJ7416241.1"/>
    <property type="molecule type" value="Genomic_DNA"/>
</dbReference>
<name>A0ABQ9D7P4_9PASS</name>
<dbReference type="InterPro" id="IPR004331">
    <property type="entry name" value="SPX_dom"/>
</dbReference>
<organism evidence="2 3">
    <name type="scientific">Willisornis vidua</name>
    <name type="common">Xingu scale-backed antbird</name>
    <dbReference type="NCBI Taxonomy" id="1566151"/>
    <lineage>
        <taxon>Eukaryota</taxon>
        <taxon>Metazoa</taxon>
        <taxon>Chordata</taxon>
        <taxon>Craniata</taxon>
        <taxon>Vertebrata</taxon>
        <taxon>Euteleostomi</taxon>
        <taxon>Archelosauria</taxon>
        <taxon>Archosauria</taxon>
        <taxon>Dinosauria</taxon>
        <taxon>Saurischia</taxon>
        <taxon>Theropoda</taxon>
        <taxon>Coelurosauria</taxon>
        <taxon>Aves</taxon>
        <taxon>Neognathae</taxon>
        <taxon>Neoaves</taxon>
        <taxon>Telluraves</taxon>
        <taxon>Australaves</taxon>
        <taxon>Passeriformes</taxon>
        <taxon>Thamnophilidae</taxon>
        <taxon>Willisornis</taxon>
    </lineage>
</organism>
<gene>
    <name evidence="2" type="ORF">WISP_72887</name>
</gene>